<evidence type="ECO:0000259" key="4">
    <source>
        <dbReference type="SMART" id="SM00822"/>
    </source>
</evidence>
<dbReference type="Pfam" id="PF00106">
    <property type="entry name" value="adh_short"/>
    <property type="match status" value="1"/>
</dbReference>
<reference evidence="5 6" key="1">
    <citation type="submission" date="2017-11" db="EMBL/GenBank/DDBJ databases">
        <title>Evolution of Phototrophy in the Chloroflexi Phylum Driven by Horizontal Gene Transfer.</title>
        <authorList>
            <person name="Ward L.M."/>
            <person name="Hemp J."/>
            <person name="Shih P.M."/>
            <person name="Mcglynn S.E."/>
            <person name="Fischer W."/>
        </authorList>
    </citation>
    <scope>NUCLEOTIDE SEQUENCE [LARGE SCALE GENOMIC DNA]</scope>
    <source>
        <strain evidence="5">JP3_13</strain>
    </source>
</reference>
<evidence type="ECO:0000256" key="2">
    <source>
        <dbReference type="ARBA" id="ARBA00023002"/>
    </source>
</evidence>
<name>A0A2M8PFN0_9CHLR</name>
<accession>A0A2M8PFN0</accession>
<protein>
    <submittedName>
        <fullName evidence="5">Short-chain dehydrogenase</fullName>
    </submittedName>
</protein>
<dbReference type="CDD" id="cd05233">
    <property type="entry name" value="SDR_c"/>
    <property type="match status" value="1"/>
</dbReference>
<dbReference type="InterPro" id="IPR057326">
    <property type="entry name" value="KR_dom"/>
</dbReference>
<gene>
    <name evidence="5" type="ORF">CUN49_05880</name>
</gene>
<dbReference type="AlphaFoldDB" id="A0A2M8PFN0"/>
<dbReference type="SMART" id="SM00822">
    <property type="entry name" value="PKS_KR"/>
    <property type="match status" value="1"/>
</dbReference>
<dbReference type="EMBL" id="PGTM01000060">
    <property type="protein sequence ID" value="PJF36362.1"/>
    <property type="molecule type" value="Genomic_DNA"/>
</dbReference>
<evidence type="ECO:0000313" key="5">
    <source>
        <dbReference type="EMBL" id="PJF36362.1"/>
    </source>
</evidence>
<sequence length="247" mass="25934">MAISIQGQVAVITGASRGIGRATALALAKAGCHIAATARDAAALEALVAECTALGVRAKAYSADATDAQAVYAVRDQVLADFGQVDTLVNNAGVARYASLVEHTVEDYDWMMNSNMRSTFLFTHAFVPSMIARKQGNVIVVSSQAGVHGFPNEAVYCATKHAQVGFATALDGELRPHGVRVTIIAPGGVRTTFAFGTGRTADMPALQEMIEAEDVAEAIVFAVQMPAKSRVLMIGMRPMSEKLYGGA</sequence>
<dbReference type="PRINTS" id="PR00081">
    <property type="entry name" value="GDHRDH"/>
</dbReference>
<dbReference type="GO" id="GO:0016020">
    <property type="term" value="C:membrane"/>
    <property type="evidence" value="ECO:0007669"/>
    <property type="project" value="TreeGrafter"/>
</dbReference>
<dbReference type="InterPro" id="IPR002347">
    <property type="entry name" value="SDR_fam"/>
</dbReference>
<organism evidence="5 6">
    <name type="scientific">Candidatus Thermofonsia Clade 1 bacterium</name>
    <dbReference type="NCBI Taxonomy" id="2364210"/>
    <lineage>
        <taxon>Bacteria</taxon>
        <taxon>Bacillati</taxon>
        <taxon>Chloroflexota</taxon>
        <taxon>Candidatus Thermofontia</taxon>
        <taxon>Candidatus Thermofonsia Clade 1</taxon>
    </lineage>
</organism>
<evidence type="ECO:0000313" key="6">
    <source>
        <dbReference type="Proteomes" id="UP000229681"/>
    </source>
</evidence>
<proteinExistence type="inferred from homology"/>
<dbReference type="PIRSF" id="PIRSF000126">
    <property type="entry name" value="11-beta-HSD1"/>
    <property type="match status" value="1"/>
</dbReference>
<dbReference type="PANTHER" id="PTHR44196">
    <property type="entry name" value="DEHYDROGENASE/REDUCTASE SDR FAMILY MEMBER 7B"/>
    <property type="match status" value="1"/>
</dbReference>
<comment type="caution">
    <text evidence="5">The sequence shown here is derived from an EMBL/GenBank/DDBJ whole genome shotgun (WGS) entry which is preliminary data.</text>
</comment>
<evidence type="ECO:0000256" key="1">
    <source>
        <dbReference type="ARBA" id="ARBA00006484"/>
    </source>
</evidence>
<keyword evidence="2" id="KW-0560">Oxidoreductase</keyword>
<comment type="similarity">
    <text evidence="1 3">Belongs to the short-chain dehydrogenases/reductases (SDR) family.</text>
</comment>
<dbReference type="Gene3D" id="3.40.50.720">
    <property type="entry name" value="NAD(P)-binding Rossmann-like Domain"/>
    <property type="match status" value="1"/>
</dbReference>
<dbReference type="GO" id="GO:0016491">
    <property type="term" value="F:oxidoreductase activity"/>
    <property type="evidence" value="ECO:0007669"/>
    <property type="project" value="UniProtKB-KW"/>
</dbReference>
<dbReference type="SUPFAM" id="SSF51735">
    <property type="entry name" value="NAD(P)-binding Rossmann-fold domains"/>
    <property type="match status" value="1"/>
</dbReference>
<evidence type="ECO:0000256" key="3">
    <source>
        <dbReference type="RuleBase" id="RU000363"/>
    </source>
</evidence>
<dbReference type="Proteomes" id="UP000229681">
    <property type="component" value="Unassembled WGS sequence"/>
</dbReference>
<feature type="domain" description="Ketoreductase" evidence="4">
    <location>
        <begin position="8"/>
        <end position="192"/>
    </location>
</feature>
<dbReference type="FunFam" id="3.40.50.720:FF:000084">
    <property type="entry name" value="Short-chain dehydrogenase reductase"/>
    <property type="match status" value="1"/>
</dbReference>
<dbReference type="PANTHER" id="PTHR44196:SF1">
    <property type="entry name" value="DEHYDROGENASE_REDUCTASE SDR FAMILY MEMBER 7B"/>
    <property type="match status" value="1"/>
</dbReference>
<dbReference type="PRINTS" id="PR00080">
    <property type="entry name" value="SDRFAMILY"/>
</dbReference>
<dbReference type="InterPro" id="IPR036291">
    <property type="entry name" value="NAD(P)-bd_dom_sf"/>
</dbReference>